<dbReference type="InterPro" id="IPR005490">
    <property type="entry name" value="LD_TPept_cat_dom"/>
</dbReference>
<dbReference type="InterPro" id="IPR018337">
    <property type="entry name" value="Cell_wall/Cho-bd_repeat"/>
</dbReference>
<evidence type="ECO:0000313" key="16">
    <source>
        <dbReference type="Proteomes" id="UP000306477"/>
    </source>
</evidence>
<evidence type="ECO:0000256" key="3">
    <source>
        <dbReference type="ARBA" id="ARBA00022676"/>
    </source>
</evidence>
<evidence type="ECO:0000256" key="13">
    <source>
        <dbReference type="SAM" id="SignalP"/>
    </source>
</evidence>
<evidence type="ECO:0000256" key="1">
    <source>
        <dbReference type="ARBA" id="ARBA00004752"/>
    </source>
</evidence>
<feature type="repeat" description="Cell wall-binding" evidence="11">
    <location>
        <begin position="291"/>
        <end position="310"/>
    </location>
</feature>
<evidence type="ECO:0000313" key="15">
    <source>
        <dbReference type="EMBL" id="THE11347.1"/>
    </source>
</evidence>
<feature type="repeat" description="Cell wall-binding" evidence="11">
    <location>
        <begin position="191"/>
        <end position="210"/>
    </location>
</feature>
<comment type="caution">
    <text evidence="15">The sequence shown here is derived from an EMBL/GenBank/DDBJ whole genome shotgun (WGS) entry which is preliminary data.</text>
</comment>
<evidence type="ECO:0000256" key="2">
    <source>
        <dbReference type="ARBA" id="ARBA00005992"/>
    </source>
</evidence>
<dbReference type="GO" id="GO:0005576">
    <property type="term" value="C:extracellular region"/>
    <property type="evidence" value="ECO:0007669"/>
    <property type="project" value="TreeGrafter"/>
</dbReference>
<dbReference type="FunFam" id="2.40.440.10:FF:000003">
    <property type="entry name" value="L,D-transpeptidase YciB"/>
    <property type="match status" value="1"/>
</dbReference>
<evidence type="ECO:0000256" key="9">
    <source>
        <dbReference type="ARBA" id="ARBA00023316"/>
    </source>
</evidence>
<dbReference type="Gene3D" id="2.20.120.10">
    <property type="entry name" value="Multimodular pneumococcal cell wall endolysin, domain 3"/>
    <property type="match status" value="1"/>
</dbReference>
<feature type="repeat" description="Cell wall-binding" evidence="11">
    <location>
        <begin position="211"/>
        <end position="230"/>
    </location>
</feature>
<comment type="pathway">
    <text evidence="10">Glycan biosynthesis.</text>
</comment>
<keyword evidence="7 12" id="KW-0133">Cell shape</keyword>
<reference evidence="15 16" key="1">
    <citation type="journal article" date="2019" name="Indoor Air">
        <title>Impacts of indoor surface finishes on bacterial viability.</title>
        <authorList>
            <person name="Hu J."/>
            <person name="Maamar S.B."/>
            <person name="Glawe A.J."/>
            <person name="Gottel N."/>
            <person name="Gilbert J.A."/>
            <person name="Hartmann E.M."/>
        </authorList>
    </citation>
    <scope>NUCLEOTIDE SEQUENCE [LARGE SCALE GENOMIC DNA]</scope>
    <source>
        <strain evidence="15 16">AF060A6</strain>
    </source>
</reference>
<evidence type="ECO:0000256" key="8">
    <source>
        <dbReference type="ARBA" id="ARBA00022984"/>
    </source>
</evidence>
<dbReference type="Proteomes" id="UP000306477">
    <property type="component" value="Unassembled WGS sequence"/>
</dbReference>
<dbReference type="UniPathway" id="UPA00219"/>
<dbReference type="GO" id="GO:0016757">
    <property type="term" value="F:glycosyltransferase activity"/>
    <property type="evidence" value="ECO:0007669"/>
    <property type="project" value="UniProtKB-KW"/>
</dbReference>
<keyword evidence="16" id="KW-1185">Reference proteome</keyword>
<gene>
    <name evidence="15" type="ORF">E1I69_15410</name>
</gene>
<dbReference type="GO" id="GO:0008360">
    <property type="term" value="P:regulation of cell shape"/>
    <property type="evidence" value="ECO:0007669"/>
    <property type="project" value="UniProtKB-UniRule"/>
</dbReference>
<dbReference type="PROSITE" id="PS51170">
    <property type="entry name" value="CW"/>
    <property type="match status" value="7"/>
</dbReference>
<feature type="domain" description="L,D-TPase catalytic" evidence="14">
    <location>
        <begin position="29"/>
        <end position="153"/>
    </location>
</feature>
<evidence type="ECO:0000256" key="5">
    <source>
        <dbReference type="ARBA" id="ARBA00022737"/>
    </source>
</evidence>
<evidence type="ECO:0000256" key="12">
    <source>
        <dbReference type="PROSITE-ProRule" id="PRU01373"/>
    </source>
</evidence>
<dbReference type="GO" id="GO:0071555">
    <property type="term" value="P:cell wall organization"/>
    <property type="evidence" value="ECO:0007669"/>
    <property type="project" value="UniProtKB-UniRule"/>
</dbReference>
<dbReference type="Gene3D" id="2.10.270.10">
    <property type="entry name" value="Cholin Binding"/>
    <property type="match status" value="1"/>
</dbReference>
<keyword evidence="9 12" id="KW-0961">Cell wall biogenesis/degradation</keyword>
<dbReference type="Gene3D" id="2.10.270.20">
    <property type="match status" value="1"/>
</dbReference>
<sequence length="375" mass="43458">MRKSILVMIIFLAGFFLYSNQVEATTDSQLVIINKRTNEMAFYENGKLVREFKVGTGRNLSLTPEGTFKIVNKIKNRPYYTGKVPGGDPRNPLGDRWLGLDARGTYGTTYAIHGNNNPNTIGKYITSGCVRMHNEEIRWLFERVKLYTPVIITNTDHNFNSIASSNGYIVENHGWAKENGDWFYYKNGVKMTGWIYTNNNWYYLDDGGVMKTGWLADHDVWYYLDSSGEMKTGWIMSGNSWYYLAQNGVMKTGWVKDGRHWYFLNETGAMKSGWFADGNTTYYLNRSGEMMTGWLLSNQQWYYLQPSGAMHSGWLRQGGNWYYLETSGEMKTGWHQENEKWYYLLNNGKMATDMYVGSYFMGKDGVWIHEVSKIE</sequence>
<protein>
    <submittedName>
        <fullName evidence="15">L,D-transpeptidase</fullName>
    </submittedName>
</protein>
<dbReference type="InterPro" id="IPR050979">
    <property type="entry name" value="LD-transpeptidase"/>
</dbReference>
<dbReference type="Pfam" id="PF03734">
    <property type="entry name" value="YkuD"/>
    <property type="match status" value="1"/>
</dbReference>
<keyword evidence="3" id="KW-0328">Glycosyltransferase</keyword>
<dbReference type="RefSeq" id="WP_136380462.1">
    <property type="nucleotide sequence ID" value="NZ_SLUB01000030.1"/>
</dbReference>
<keyword evidence="8 12" id="KW-0573">Peptidoglycan synthesis</keyword>
<feature type="repeat" description="Cell wall-binding" evidence="11">
    <location>
        <begin position="231"/>
        <end position="250"/>
    </location>
</feature>
<dbReference type="Pfam" id="PF19127">
    <property type="entry name" value="Choline_bind_3"/>
    <property type="match status" value="2"/>
</dbReference>
<evidence type="ECO:0000259" key="14">
    <source>
        <dbReference type="PROSITE" id="PS52029"/>
    </source>
</evidence>
<evidence type="ECO:0000256" key="11">
    <source>
        <dbReference type="PROSITE-ProRule" id="PRU00591"/>
    </source>
</evidence>
<dbReference type="SUPFAM" id="SSF141523">
    <property type="entry name" value="L,D-transpeptidase catalytic domain-like"/>
    <property type="match status" value="1"/>
</dbReference>
<dbReference type="InterPro" id="IPR038063">
    <property type="entry name" value="Transpep_catalytic_dom"/>
</dbReference>
<name>A0A4S3PP23_9BACI</name>
<dbReference type="SUPFAM" id="SSF69360">
    <property type="entry name" value="Cell wall binding repeat"/>
    <property type="match status" value="2"/>
</dbReference>
<comment type="similarity">
    <text evidence="2">Belongs to the YkuD family.</text>
</comment>
<feature type="active site" description="Proton donor/acceptor" evidence="12">
    <location>
        <position position="113"/>
    </location>
</feature>
<dbReference type="PANTHER" id="PTHR30582">
    <property type="entry name" value="L,D-TRANSPEPTIDASE"/>
    <property type="match status" value="1"/>
</dbReference>
<feature type="repeat" description="Cell wall-binding" evidence="11">
    <location>
        <begin position="251"/>
        <end position="270"/>
    </location>
</feature>
<dbReference type="PANTHER" id="PTHR30582:SF4">
    <property type="entry name" value="L,D-TRANSPEPTIDASE YQJB-RELATED"/>
    <property type="match status" value="1"/>
</dbReference>
<evidence type="ECO:0000256" key="6">
    <source>
        <dbReference type="ARBA" id="ARBA00022801"/>
    </source>
</evidence>
<evidence type="ECO:0000256" key="4">
    <source>
        <dbReference type="ARBA" id="ARBA00022679"/>
    </source>
</evidence>
<dbReference type="OrthoDB" id="9787225at2"/>
<dbReference type="GO" id="GO:0018104">
    <property type="term" value="P:peptidoglycan-protein cross-linking"/>
    <property type="evidence" value="ECO:0007669"/>
    <property type="project" value="TreeGrafter"/>
</dbReference>
<keyword evidence="5" id="KW-0677">Repeat</keyword>
<feature type="signal peptide" evidence="13">
    <location>
        <begin position="1"/>
        <end position="24"/>
    </location>
</feature>
<dbReference type="Pfam" id="PF01473">
    <property type="entry name" value="Choline_bind_1"/>
    <property type="match status" value="2"/>
</dbReference>
<feature type="chain" id="PRO_5020196935" evidence="13">
    <location>
        <begin position="25"/>
        <end position="375"/>
    </location>
</feature>
<comment type="pathway">
    <text evidence="1 12">Cell wall biogenesis; peptidoglycan biosynthesis.</text>
</comment>
<proteinExistence type="inferred from homology"/>
<organism evidence="15 16">
    <name type="scientific">Bacillus timonensis</name>
    <dbReference type="NCBI Taxonomy" id="1033734"/>
    <lineage>
        <taxon>Bacteria</taxon>
        <taxon>Bacillati</taxon>
        <taxon>Bacillota</taxon>
        <taxon>Bacilli</taxon>
        <taxon>Bacillales</taxon>
        <taxon>Bacillaceae</taxon>
        <taxon>Bacillus</taxon>
    </lineage>
</organism>
<dbReference type="Gene3D" id="2.40.440.10">
    <property type="entry name" value="L,D-transpeptidase catalytic domain-like"/>
    <property type="match status" value="1"/>
</dbReference>
<feature type="active site" description="Nucleophile" evidence="12">
    <location>
        <position position="129"/>
    </location>
</feature>
<keyword evidence="13" id="KW-0732">Signal</keyword>
<feature type="repeat" description="Cell wall-binding" evidence="11">
    <location>
        <begin position="331"/>
        <end position="350"/>
    </location>
</feature>
<evidence type="ECO:0000256" key="7">
    <source>
        <dbReference type="ARBA" id="ARBA00022960"/>
    </source>
</evidence>
<keyword evidence="6" id="KW-0378">Hydrolase</keyword>
<dbReference type="CDD" id="cd16913">
    <property type="entry name" value="YkuD_like"/>
    <property type="match status" value="1"/>
</dbReference>
<dbReference type="GO" id="GO:0071972">
    <property type="term" value="F:peptidoglycan L,D-transpeptidase activity"/>
    <property type="evidence" value="ECO:0007669"/>
    <property type="project" value="TreeGrafter"/>
</dbReference>
<accession>A0A4S3PP23</accession>
<dbReference type="AlphaFoldDB" id="A0A4S3PP23"/>
<dbReference type="EMBL" id="SLUB01000030">
    <property type="protein sequence ID" value="THE11347.1"/>
    <property type="molecule type" value="Genomic_DNA"/>
</dbReference>
<dbReference type="PROSITE" id="PS52029">
    <property type="entry name" value="LD_TPASE"/>
    <property type="match status" value="1"/>
</dbReference>
<feature type="repeat" description="Cell wall-binding" evidence="11">
    <location>
        <begin position="311"/>
        <end position="330"/>
    </location>
</feature>
<evidence type="ECO:0000256" key="10">
    <source>
        <dbReference type="ARBA" id="ARBA00060592"/>
    </source>
</evidence>
<keyword evidence="4" id="KW-0808">Transferase</keyword>